<dbReference type="GO" id="GO:0031146">
    <property type="term" value="P:SCF-dependent proteasomal ubiquitin-dependent protein catabolic process"/>
    <property type="evidence" value="ECO:0000318"/>
    <property type="project" value="GO_Central"/>
</dbReference>
<dbReference type="Gramene" id="Pp3c2_31590V3.5">
    <property type="protein sequence ID" value="Pp3c2_31590V3.5"/>
    <property type="gene ID" value="Pp3c2_31590"/>
</dbReference>
<reference evidence="4 5" key="2">
    <citation type="journal article" date="2018" name="Plant J.">
        <title>The Physcomitrella patens chromosome-scale assembly reveals moss genome structure and evolution.</title>
        <authorList>
            <person name="Lang D."/>
            <person name="Ullrich K.K."/>
            <person name="Murat F."/>
            <person name="Fuchs J."/>
            <person name="Jenkins J."/>
            <person name="Haas F.B."/>
            <person name="Piednoel M."/>
            <person name="Gundlach H."/>
            <person name="Van Bel M."/>
            <person name="Meyberg R."/>
            <person name="Vives C."/>
            <person name="Morata J."/>
            <person name="Symeonidi A."/>
            <person name="Hiss M."/>
            <person name="Muchero W."/>
            <person name="Kamisugi Y."/>
            <person name="Saleh O."/>
            <person name="Blanc G."/>
            <person name="Decker E.L."/>
            <person name="van Gessel N."/>
            <person name="Grimwood J."/>
            <person name="Hayes R.D."/>
            <person name="Graham S.W."/>
            <person name="Gunter L.E."/>
            <person name="McDaniel S.F."/>
            <person name="Hoernstein S.N.W."/>
            <person name="Larsson A."/>
            <person name="Li F.W."/>
            <person name="Perroud P.F."/>
            <person name="Phillips J."/>
            <person name="Ranjan P."/>
            <person name="Rokshar D.S."/>
            <person name="Rothfels C.J."/>
            <person name="Schneider L."/>
            <person name="Shu S."/>
            <person name="Stevenson D.W."/>
            <person name="Thummler F."/>
            <person name="Tillich M."/>
            <person name="Villarreal Aguilar J.C."/>
            <person name="Widiez T."/>
            <person name="Wong G.K."/>
            <person name="Wymore A."/>
            <person name="Zhang Y."/>
            <person name="Zimmer A.D."/>
            <person name="Quatrano R.S."/>
            <person name="Mayer K.F.X."/>
            <person name="Goodstein D."/>
            <person name="Casacuberta J.M."/>
            <person name="Vandepoele K."/>
            <person name="Reski R."/>
            <person name="Cuming A.C."/>
            <person name="Tuskan G.A."/>
            <person name="Maumus F."/>
            <person name="Salse J."/>
            <person name="Schmutz J."/>
            <person name="Rensing S.A."/>
        </authorList>
    </citation>
    <scope>NUCLEOTIDE SEQUENCE [LARGE SCALE GENOMIC DNA]</scope>
    <source>
        <strain evidence="4 5">cv. Gransden 2004</strain>
    </source>
</reference>
<dbReference type="Pfam" id="PF12937">
    <property type="entry name" value="F-box-like"/>
    <property type="match status" value="1"/>
</dbReference>
<dbReference type="FunCoup" id="A0A7I4D3A3">
    <property type="interactions" value="883"/>
</dbReference>
<feature type="region of interest" description="Disordered" evidence="1">
    <location>
        <begin position="1"/>
        <end position="23"/>
    </location>
</feature>
<dbReference type="InterPro" id="IPR032675">
    <property type="entry name" value="LRR_dom_sf"/>
</dbReference>
<dbReference type="Pfam" id="PF25372">
    <property type="entry name" value="DUF7885"/>
    <property type="match status" value="1"/>
</dbReference>
<dbReference type="OrthoDB" id="423607at2759"/>
<dbReference type="SMART" id="SM00367">
    <property type="entry name" value="LRR_CC"/>
    <property type="match status" value="7"/>
</dbReference>
<protein>
    <recommendedName>
        <fullName evidence="6">F-box domain-containing protein</fullName>
    </recommendedName>
</protein>
<dbReference type="SUPFAM" id="SSF52047">
    <property type="entry name" value="RNI-like"/>
    <property type="match status" value="1"/>
</dbReference>
<dbReference type="InParanoid" id="A0A7I4D3A3"/>
<dbReference type="GeneID" id="112279181"/>
<feature type="domain" description="F-box" evidence="2">
    <location>
        <begin position="268"/>
        <end position="301"/>
    </location>
</feature>
<dbReference type="CDD" id="cd22161">
    <property type="entry name" value="F-box_AtSKP2-like"/>
    <property type="match status" value="1"/>
</dbReference>
<dbReference type="Gene3D" id="3.80.10.10">
    <property type="entry name" value="Ribonuclease Inhibitor"/>
    <property type="match status" value="1"/>
</dbReference>
<dbReference type="PANTHER" id="PTHR13318:SF258">
    <property type="entry name" value="F-BOX PROTEIN SKP2A"/>
    <property type="match status" value="1"/>
</dbReference>
<keyword evidence="5" id="KW-1185">Reference proteome</keyword>
<dbReference type="KEGG" id="ppp:112279181"/>
<dbReference type="InterPro" id="IPR036047">
    <property type="entry name" value="F-box-like_dom_sf"/>
</dbReference>
<feature type="compositionally biased region" description="Basic residues" evidence="1">
    <location>
        <begin position="234"/>
        <end position="247"/>
    </location>
</feature>
<evidence type="ECO:0000256" key="1">
    <source>
        <dbReference type="SAM" id="MobiDB-lite"/>
    </source>
</evidence>
<name>A0A7I4D3A3_PHYPA</name>
<dbReference type="EMBL" id="ABEU02000002">
    <property type="status" value="NOT_ANNOTATED_CDS"/>
    <property type="molecule type" value="Genomic_DNA"/>
</dbReference>
<dbReference type="InterPro" id="IPR001810">
    <property type="entry name" value="F-box_dom"/>
</dbReference>
<gene>
    <name evidence="4" type="primary">LOC112279181</name>
</gene>
<dbReference type="AlphaFoldDB" id="A0A7I4D3A3"/>
<feature type="compositionally biased region" description="Pro residues" evidence="1">
    <location>
        <begin position="1"/>
        <end position="14"/>
    </location>
</feature>
<evidence type="ECO:0000259" key="2">
    <source>
        <dbReference type="Pfam" id="PF12937"/>
    </source>
</evidence>
<feature type="domain" description="F-box/LRR-repeat protein 15-like leucin rich repeat" evidence="3">
    <location>
        <begin position="331"/>
        <end position="518"/>
    </location>
</feature>
<evidence type="ECO:0000313" key="4">
    <source>
        <dbReference type="EnsemblPlants" id="Pp3c2_31590V3.5"/>
    </source>
</evidence>
<dbReference type="InterPro" id="IPR006553">
    <property type="entry name" value="Leu-rich_rpt_Cys-con_subtyp"/>
</dbReference>
<organism evidence="4 5">
    <name type="scientific">Physcomitrium patens</name>
    <name type="common">Spreading-leaved earth moss</name>
    <name type="synonym">Physcomitrella patens</name>
    <dbReference type="NCBI Taxonomy" id="3218"/>
    <lineage>
        <taxon>Eukaryota</taxon>
        <taxon>Viridiplantae</taxon>
        <taxon>Streptophyta</taxon>
        <taxon>Embryophyta</taxon>
        <taxon>Bryophyta</taxon>
        <taxon>Bryophytina</taxon>
        <taxon>Bryopsida</taxon>
        <taxon>Funariidae</taxon>
        <taxon>Funariales</taxon>
        <taxon>Funariaceae</taxon>
        <taxon>Physcomitrium</taxon>
    </lineage>
</organism>
<dbReference type="RefSeq" id="XP_024369142.1">
    <property type="nucleotide sequence ID" value="XM_024513374.2"/>
</dbReference>
<dbReference type="GO" id="GO:0019005">
    <property type="term" value="C:SCF ubiquitin ligase complex"/>
    <property type="evidence" value="ECO:0000318"/>
    <property type="project" value="GO_Central"/>
</dbReference>
<dbReference type="Proteomes" id="UP000006727">
    <property type="component" value="Chromosome 2"/>
</dbReference>
<reference evidence="4 5" key="1">
    <citation type="journal article" date="2008" name="Science">
        <title>The Physcomitrella genome reveals evolutionary insights into the conquest of land by plants.</title>
        <authorList>
            <person name="Rensing S."/>
            <person name="Lang D."/>
            <person name="Zimmer A."/>
            <person name="Terry A."/>
            <person name="Salamov A."/>
            <person name="Shapiro H."/>
            <person name="Nishiyama T."/>
            <person name="Perroud P.-F."/>
            <person name="Lindquist E."/>
            <person name="Kamisugi Y."/>
            <person name="Tanahashi T."/>
            <person name="Sakakibara K."/>
            <person name="Fujita T."/>
            <person name="Oishi K."/>
            <person name="Shin-I T."/>
            <person name="Kuroki Y."/>
            <person name="Toyoda A."/>
            <person name="Suzuki Y."/>
            <person name="Hashimoto A."/>
            <person name="Yamaguchi K."/>
            <person name="Sugano A."/>
            <person name="Kohara Y."/>
            <person name="Fujiyama A."/>
            <person name="Anterola A."/>
            <person name="Aoki S."/>
            <person name="Ashton N."/>
            <person name="Barbazuk W.B."/>
            <person name="Barker E."/>
            <person name="Bennetzen J."/>
            <person name="Bezanilla M."/>
            <person name="Blankenship R."/>
            <person name="Cho S.H."/>
            <person name="Dutcher S."/>
            <person name="Estelle M."/>
            <person name="Fawcett J.A."/>
            <person name="Gundlach H."/>
            <person name="Hanada K."/>
            <person name="Heyl A."/>
            <person name="Hicks K.A."/>
            <person name="Hugh J."/>
            <person name="Lohr M."/>
            <person name="Mayer K."/>
            <person name="Melkozernov A."/>
            <person name="Murata T."/>
            <person name="Nelson D."/>
            <person name="Pils B."/>
            <person name="Prigge M."/>
            <person name="Reiss B."/>
            <person name="Renner T."/>
            <person name="Rombauts S."/>
            <person name="Rushton P."/>
            <person name="Sanderfoot A."/>
            <person name="Schween G."/>
            <person name="Shiu S.-H."/>
            <person name="Stueber K."/>
            <person name="Theodoulou F.L."/>
            <person name="Tu H."/>
            <person name="Van de Peer Y."/>
            <person name="Verrier P.J."/>
            <person name="Waters E."/>
            <person name="Wood A."/>
            <person name="Yang L."/>
            <person name="Cove D."/>
            <person name="Cuming A."/>
            <person name="Hasebe M."/>
            <person name="Lucas S."/>
            <person name="Mishler D.B."/>
            <person name="Reski R."/>
            <person name="Grigoriev I."/>
            <person name="Quatrano R.S."/>
            <person name="Boore J.L."/>
        </authorList>
    </citation>
    <scope>NUCLEOTIDE SEQUENCE [LARGE SCALE GENOMIC DNA]</scope>
    <source>
        <strain evidence="4 5">cv. Gransden 2004</strain>
    </source>
</reference>
<accession>A0A7I4D3A3</accession>
<dbReference type="EnsemblPlants" id="Pp3c2_31590V3.5">
    <property type="protein sequence ID" value="Pp3c2_31590V3.5"/>
    <property type="gene ID" value="Pp3c2_31590"/>
</dbReference>
<evidence type="ECO:0008006" key="6">
    <source>
        <dbReference type="Google" id="ProtNLM"/>
    </source>
</evidence>
<evidence type="ECO:0000313" key="5">
    <source>
        <dbReference type="Proteomes" id="UP000006727"/>
    </source>
</evidence>
<proteinExistence type="predicted"/>
<feature type="region of interest" description="Disordered" evidence="1">
    <location>
        <begin position="231"/>
        <end position="260"/>
    </location>
</feature>
<sequence>MLALTLPPPPPPTSSPTLETPGRFPHLRCRTKRASLRASLSPSLVAESATSCGGLRRCGMYKGLNLEGAGLAVRCHIGRVSTLRLLQVELAVNYGWFPREGWGEGCVLARFAIKPSVGACHLGGRRLRANKIETPDRIAKGRSLWRFVANLACDCEYRIEKRMETDSDSVDSREGQLQDRRVSLYDHGSDLRNDRHPADLYLGTRLKRPRHDLSLLSQFFWGLEDEEMESRPPEKKRRWRGHAKRRGVATSGTRIDTDEKSDNCKTNWHDLPMELLVRILKLVDNRTVVTATGVCRGWRDSVGQGIYDLSFSWCGHSVSKLVQSVSPKFPRLQSCRLKRCIYLDDAAIETASSSWHGLKILELSEGRRLTDASLHALANGCPMLEKLDLSACTGITEAGLLELVQRCSNLRHLNLWGCTDAGTDAVLQALAKHCKALQSLNLGCCEQVTDKGIIAFARGCSDLRVIDLCRCNRITDQSVIFLSDKCRHLCALGLSTCAKITDDSMYALVKRKTAAVSLPSRGKGNRFCVKNLDMSSDFRVPKYRTCATSSCSSSGSTCSDASKLPIKREGLDTLLEENPNYGLVCLNVSHCAALSAQAVQAVCDAYPDLHTCAEKQSLITSGCLNLLSVNCVCALDARRDKIKREVRRGFLL</sequence>
<reference evidence="4" key="3">
    <citation type="submission" date="2020-12" db="UniProtKB">
        <authorList>
            <consortium name="EnsemblPlants"/>
        </authorList>
    </citation>
    <scope>IDENTIFICATION</scope>
</reference>
<dbReference type="SUPFAM" id="SSF81383">
    <property type="entry name" value="F-box domain"/>
    <property type="match status" value="1"/>
</dbReference>
<dbReference type="PANTHER" id="PTHR13318">
    <property type="entry name" value="PARTNER OF PAIRED, ISOFORM B-RELATED"/>
    <property type="match status" value="1"/>
</dbReference>
<evidence type="ECO:0000259" key="3">
    <source>
        <dbReference type="Pfam" id="PF25372"/>
    </source>
</evidence>
<dbReference type="Gene3D" id="1.20.1280.50">
    <property type="match status" value="1"/>
</dbReference>
<dbReference type="InterPro" id="IPR057207">
    <property type="entry name" value="FBXL15_LRR"/>
</dbReference>